<proteinExistence type="predicted"/>
<keyword evidence="2" id="KW-1185">Reference proteome</keyword>
<evidence type="ECO:0000313" key="2">
    <source>
        <dbReference type="Proteomes" id="UP001597079"/>
    </source>
</evidence>
<dbReference type="Proteomes" id="UP001597079">
    <property type="component" value="Unassembled WGS sequence"/>
</dbReference>
<dbReference type="EMBL" id="JBHUCX010000021">
    <property type="protein sequence ID" value="MFD1674828.1"/>
    <property type="molecule type" value="Genomic_DNA"/>
</dbReference>
<dbReference type="RefSeq" id="WP_377942698.1">
    <property type="nucleotide sequence ID" value="NZ_JBHUCX010000021.1"/>
</dbReference>
<comment type="caution">
    <text evidence="1">The sequence shown here is derived from an EMBL/GenBank/DDBJ whole genome shotgun (WGS) entry which is preliminary data.</text>
</comment>
<sequence>MSFQHVKAILDVFDKREKEYIEIISNNSTEKSWWAQMCLQEEEETLFSTVGFFMGINVNHLTHGMCTLLSISRDIHTKQWLFIFQDMRGCVWAEHDMYSAS</sequence>
<gene>
    <name evidence="1" type="ORF">ACFSB2_08970</name>
</gene>
<name>A0ABW4JHG5_9BACL</name>
<organism evidence="1 2">
    <name type="scientific">Alicyclobacillus fodiniaquatilis</name>
    <dbReference type="NCBI Taxonomy" id="1661150"/>
    <lineage>
        <taxon>Bacteria</taxon>
        <taxon>Bacillati</taxon>
        <taxon>Bacillota</taxon>
        <taxon>Bacilli</taxon>
        <taxon>Bacillales</taxon>
        <taxon>Alicyclobacillaceae</taxon>
        <taxon>Alicyclobacillus</taxon>
    </lineage>
</organism>
<evidence type="ECO:0000313" key="1">
    <source>
        <dbReference type="EMBL" id="MFD1674828.1"/>
    </source>
</evidence>
<protein>
    <submittedName>
        <fullName evidence="1">Uncharacterized protein</fullName>
    </submittedName>
</protein>
<accession>A0ABW4JHG5</accession>
<reference evidence="2" key="1">
    <citation type="journal article" date="2019" name="Int. J. Syst. Evol. Microbiol.">
        <title>The Global Catalogue of Microorganisms (GCM) 10K type strain sequencing project: providing services to taxonomists for standard genome sequencing and annotation.</title>
        <authorList>
            <consortium name="The Broad Institute Genomics Platform"/>
            <consortium name="The Broad Institute Genome Sequencing Center for Infectious Disease"/>
            <person name="Wu L."/>
            <person name="Ma J."/>
        </authorList>
    </citation>
    <scope>NUCLEOTIDE SEQUENCE [LARGE SCALE GENOMIC DNA]</scope>
    <source>
        <strain evidence="2">CGMCC 1.12286</strain>
    </source>
</reference>